<proteinExistence type="predicted"/>
<dbReference type="RefSeq" id="WP_226924072.1">
    <property type="nucleotide sequence ID" value="NZ_JAJBMB010000002.1"/>
</dbReference>
<keyword evidence="2" id="KW-1185">Reference proteome</keyword>
<evidence type="ECO:0000313" key="2">
    <source>
        <dbReference type="Proteomes" id="UP001299409"/>
    </source>
</evidence>
<accession>A0ABS8CUU7</accession>
<dbReference type="EMBL" id="JAJBMB010000002">
    <property type="protein sequence ID" value="MCB5445035.1"/>
    <property type="molecule type" value="Genomic_DNA"/>
</dbReference>
<comment type="caution">
    <text evidence="1">The sequence shown here is derived from an EMBL/GenBank/DDBJ whole genome shotgun (WGS) entry which is preliminary data.</text>
</comment>
<gene>
    <name evidence="1" type="ORF">LIP50_02330</name>
</gene>
<evidence type="ECO:0008006" key="3">
    <source>
        <dbReference type="Google" id="ProtNLM"/>
    </source>
</evidence>
<name>A0ABS8CUU7_9FIRM</name>
<dbReference type="Gene3D" id="3.30.70.270">
    <property type="match status" value="1"/>
</dbReference>
<evidence type="ECO:0000313" key="1">
    <source>
        <dbReference type="EMBL" id="MCB5445035.1"/>
    </source>
</evidence>
<dbReference type="Proteomes" id="UP001299409">
    <property type="component" value="Unassembled WGS sequence"/>
</dbReference>
<dbReference type="InterPro" id="IPR043128">
    <property type="entry name" value="Rev_trsase/Diguanyl_cyclase"/>
</dbReference>
<organism evidence="1 2">
    <name type="scientific">Intestinibacter bartlettii</name>
    <dbReference type="NCBI Taxonomy" id="261299"/>
    <lineage>
        <taxon>Bacteria</taxon>
        <taxon>Bacillati</taxon>
        <taxon>Bacillota</taxon>
        <taxon>Clostridia</taxon>
        <taxon>Peptostreptococcales</taxon>
        <taxon>Peptostreptococcaceae</taxon>
        <taxon>Intestinibacter</taxon>
    </lineage>
</organism>
<sequence length="434" mass="49943">MKIAILAPESMGNYILETAQKYFSDIEILLLVYNDYKECVKLLQKNKKKYDGIVFAGIAAYSYSKKFLKPQSIWEYMPLHEGSLTNAILQGLYNGYDIKHISIDCYSIEHLKELFRILNIKLSSVEILNLNIDTVCENCNDLALNFHINNYKKNKNTCIITALNTVHKQLLDLNINNFFAEPTESVIKQIFQNILLKYNLQINKKSQIVIGYIQINFPNEYSIINLNEYYYMMEKNKLSEIIYLFAQNIKAAVTEVSFNTYQLVSTRNILEVETNNFRTFSILDSVSKNSLHTLSIGFGYGKTADEAKSNANLAMMKSQKTAENCVYVIYENKEVLGPIKNTFLETDNKIDSKLLSISEKCNISLNKIFNIYNAINKYKKNTFTPKELSNICKISIRSTNKLLTILENNGYTEIVGKKFSEGSGRPSRIIKFRF</sequence>
<protein>
    <recommendedName>
        <fullName evidence="3">Transcriptional regulator</fullName>
    </recommendedName>
</protein>
<reference evidence="1 2" key="1">
    <citation type="submission" date="2021-10" db="EMBL/GenBank/DDBJ databases">
        <title>Collection of gut derived symbiotic bacterial strains cultured from healthy donors.</title>
        <authorList>
            <person name="Lin H."/>
            <person name="Littmann E."/>
            <person name="Claire K."/>
            <person name="Pamer E."/>
        </authorList>
    </citation>
    <scope>NUCLEOTIDE SEQUENCE [LARGE SCALE GENOMIC DNA]</scope>
    <source>
        <strain evidence="1 2">MSK.17.68</strain>
    </source>
</reference>